<dbReference type="EMBL" id="BLXT01001848">
    <property type="protein sequence ID" value="GFN88499.1"/>
    <property type="molecule type" value="Genomic_DNA"/>
</dbReference>
<comment type="caution">
    <text evidence="2">The sequence shown here is derived from an EMBL/GenBank/DDBJ whole genome shotgun (WGS) entry which is preliminary data.</text>
</comment>
<keyword evidence="3" id="KW-1185">Reference proteome</keyword>
<dbReference type="AlphaFoldDB" id="A0AAV3YZX0"/>
<organism evidence="2 3">
    <name type="scientific">Plakobranchus ocellatus</name>
    <dbReference type="NCBI Taxonomy" id="259542"/>
    <lineage>
        <taxon>Eukaryota</taxon>
        <taxon>Metazoa</taxon>
        <taxon>Spiralia</taxon>
        <taxon>Lophotrochozoa</taxon>
        <taxon>Mollusca</taxon>
        <taxon>Gastropoda</taxon>
        <taxon>Heterobranchia</taxon>
        <taxon>Euthyneura</taxon>
        <taxon>Panpulmonata</taxon>
        <taxon>Sacoglossa</taxon>
        <taxon>Placobranchoidea</taxon>
        <taxon>Plakobranchidae</taxon>
        <taxon>Plakobranchus</taxon>
    </lineage>
</organism>
<name>A0AAV3YZX0_9GAST</name>
<reference evidence="2 3" key="1">
    <citation type="journal article" date="2021" name="Elife">
        <title>Chloroplast acquisition without the gene transfer in kleptoplastic sea slugs, Plakobranchus ocellatus.</title>
        <authorList>
            <person name="Maeda T."/>
            <person name="Takahashi S."/>
            <person name="Yoshida T."/>
            <person name="Shimamura S."/>
            <person name="Takaki Y."/>
            <person name="Nagai Y."/>
            <person name="Toyoda A."/>
            <person name="Suzuki Y."/>
            <person name="Arimoto A."/>
            <person name="Ishii H."/>
            <person name="Satoh N."/>
            <person name="Nishiyama T."/>
            <person name="Hasebe M."/>
            <person name="Maruyama T."/>
            <person name="Minagawa J."/>
            <person name="Obokata J."/>
            <person name="Shigenobu S."/>
        </authorList>
    </citation>
    <scope>NUCLEOTIDE SEQUENCE [LARGE SCALE GENOMIC DNA]</scope>
</reference>
<evidence type="ECO:0000313" key="3">
    <source>
        <dbReference type="Proteomes" id="UP000735302"/>
    </source>
</evidence>
<feature type="region of interest" description="Disordered" evidence="1">
    <location>
        <begin position="44"/>
        <end position="70"/>
    </location>
</feature>
<dbReference type="Proteomes" id="UP000735302">
    <property type="component" value="Unassembled WGS sequence"/>
</dbReference>
<protein>
    <submittedName>
        <fullName evidence="2">Uncharacterized protein</fullName>
    </submittedName>
</protein>
<evidence type="ECO:0000313" key="2">
    <source>
        <dbReference type="EMBL" id="GFN88499.1"/>
    </source>
</evidence>
<proteinExistence type="predicted"/>
<gene>
    <name evidence="2" type="ORF">PoB_001500500</name>
</gene>
<accession>A0AAV3YZX0</accession>
<evidence type="ECO:0000256" key="1">
    <source>
        <dbReference type="SAM" id="MobiDB-lite"/>
    </source>
</evidence>
<sequence>MKEGIIKSGPYRSFQCFLFTEIFLSTTGESPARLLLGKGKSTRLDNLVPSPRQSRAEPERSSKNAFPNSSLRLHGGDSVLALDNRVKRWPCGTIR</sequence>